<dbReference type="RefSeq" id="WP_338324384.1">
    <property type="nucleotide sequence ID" value="NZ_WMIA01000033.1"/>
</dbReference>
<dbReference type="InterPro" id="IPR058624">
    <property type="entry name" value="MdtA-like_HH"/>
</dbReference>
<feature type="region of interest" description="Disordered" evidence="3">
    <location>
        <begin position="1"/>
        <end position="31"/>
    </location>
</feature>
<dbReference type="Proteomes" id="UP000437131">
    <property type="component" value="Unassembled WGS sequence"/>
</dbReference>
<dbReference type="Gene3D" id="1.10.287.470">
    <property type="entry name" value="Helix hairpin bin"/>
    <property type="match status" value="3"/>
</dbReference>
<gene>
    <name evidence="7" type="ORF">GGC33_16645</name>
</gene>
<evidence type="ECO:0000313" key="7">
    <source>
        <dbReference type="EMBL" id="MTF40541.1"/>
    </source>
</evidence>
<dbReference type="InterPro" id="IPR006143">
    <property type="entry name" value="RND_pump_MFP"/>
</dbReference>
<dbReference type="PANTHER" id="PTHR30469">
    <property type="entry name" value="MULTIDRUG RESISTANCE PROTEIN MDTA"/>
    <property type="match status" value="1"/>
</dbReference>
<feature type="transmembrane region" description="Helical" evidence="4">
    <location>
        <begin position="38"/>
        <end position="58"/>
    </location>
</feature>
<dbReference type="NCBIfam" id="TIGR01730">
    <property type="entry name" value="RND_mfp"/>
    <property type="match status" value="1"/>
</dbReference>
<dbReference type="EMBL" id="WMIA01000033">
    <property type="protein sequence ID" value="MTF40541.1"/>
    <property type="molecule type" value="Genomic_DNA"/>
</dbReference>
<evidence type="ECO:0000256" key="3">
    <source>
        <dbReference type="SAM" id="MobiDB-lite"/>
    </source>
</evidence>
<proteinExistence type="inferred from homology"/>
<keyword evidence="4" id="KW-0472">Membrane</keyword>
<keyword evidence="4" id="KW-1133">Transmembrane helix</keyword>
<sequence>MTKNNPVADTQLEQVKEEETKPNQNRKNSSSLKSGKKWLVWGSILFIGGAGTVSWFFWQNRQVATSAGVSNTMPPVPVTLSTLETEQIKTSTDVLGTLEASQTVNLQSEIEGRLVDILVREGQNVNRGEVLFALESDSLQAQLDSAQATLASRQAQLAELEAGSRPEEIASAQARLNRAKIRLANAKRGSSQEEIAQAQAQLDSAQAQNELAQQRLNRYRNLRDEGAISSDQFDTFVTEAKTASANLEQAQRRLNQLQEGTQSDVRALQAEVEEAEQNLLLLQNGARQEDIDQARASVQEAQANVRRLKVELDKTMIKAPIAGKISNIPVKVGDFIETDTRLTSITQNDLLELNISVPLEKAPELQLGLPVEVLNSREEVIAVGKIDFISPNVTSDSQLVLAKAFFSNDVQNKLLNRQFIPARIVWDSSRGILVPSSAIFRIGGQGFVFVAEQNPEGEGLIAKQRPIKIGEIHSNSYEVLEGLQAGEKIISAGILKVQEGSPIQEMPENETKPINSSN</sequence>
<dbReference type="SUPFAM" id="SSF111369">
    <property type="entry name" value="HlyD-like secretion proteins"/>
    <property type="match status" value="3"/>
</dbReference>
<keyword evidence="4" id="KW-0812">Transmembrane</keyword>
<dbReference type="Gene3D" id="2.40.420.20">
    <property type="match status" value="1"/>
</dbReference>
<dbReference type="PANTHER" id="PTHR30469:SF39">
    <property type="entry name" value="SLL0180 PROTEIN"/>
    <property type="match status" value="1"/>
</dbReference>
<dbReference type="InterPro" id="IPR058625">
    <property type="entry name" value="MdtA-like_BSH"/>
</dbReference>
<evidence type="ECO:0000256" key="4">
    <source>
        <dbReference type="SAM" id="Phobius"/>
    </source>
</evidence>
<evidence type="ECO:0000256" key="2">
    <source>
        <dbReference type="SAM" id="Coils"/>
    </source>
</evidence>
<protein>
    <submittedName>
        <fullName evidence="7">Efflux RND transporter periplasmic adaptor subunit</fullName>
    </submittedName>
</protein>
<comment type="caution">
    <text evidence="7">The sequence shown here is derived from an EMBL/GenBank/DDBJ whole genome shotgun (WGS) entry which is preliminary data.</text>
</comment>
<evidence type="ECO:0000259" key="6">
    <source>
        <dbReference type="Pfam" id="PF25917"/>
    </source>
</evidence>
<name>A0A844GZW8_9CHRO</name>
<dbReference type="GO" id="GO:0015562">
    <property type="term" value="F:efflux transmembrane transporter activity"/>
    <property type="evidence" value="ECO:0007669"/>
    <property type="project" value="TreeGrafter"/>
</dbReference>
<evidence type="ECO:0000313" key="8">
    <source>
        <dbReference type="Proteomes" id="UP000437131"/>
    </source>
</evidence>
<evidence type="ECO:0000256" key="1">
    <source>
        <dbReference type="ARBA" id="ARBA00009477"/>
    </source>
</evidence>
<feature type="compositionally biased region" description="Polar residues" evidence="3">
    <location>
        <begin position="1"/>
        <end position="13"/>
    </location>
</feature>
<dbReference type="GO" id="GO:1990281">
    <property type="term" value="C:efflux pump complex"/>
    <property type="evidence" value="ECO:0007669"/>
    <property type="project" value="TreeGrafter"/>
</dbReference>
<feature type="compositionally biased region" description="Polar residues" evidence="3">
    <location>
        <begin position="22"/>
        <end position="31"/>
    </location>
</feature>
<reference evidence="7 8" key="1">
    <citation type="submission" date="2019-11" db="EMBL/GenBank/DDBJ databases">
        <title>Isolation of a new High Light Tolerant Cyanobacteria.</title>
        <authorList>
            <person name="Dobson Z."/>
            <person name="Vaughn N."/>
            <person name="Vaughn M."/>
            <person name="Fromme P."/>
            <person name="Mazor Y."/>
        </authorList>
    </citation>
    <scope>NUCLEOTIDE SEQUENCE [LARGE SCALE GENOMIC DNA]</scope>
    <source>
        <strain evidence="7 8">0216</strain>
    </source>
</reference>
<dbReference type="Gene3D" id="2.40.50.100">
    <property type="match status" value="2"/>
</dbReference>
<organism evidence="7 8">
    <name type="scientific">Cyanobacterium aponinum 0216</name>
    <dbReference type="NCBI Taxonomy" id="2676140"/>
    <lineage>
        <taxon>Bacteria</taxon>
        <taxon>Bacillati</taxon>
        <taxon>Cyanobacteriota</taxon>
        <taxon>Cyanophyceae</taxon>
        <taxon>Oscillatoriophycideae</taxon>
        <taxon>Chroococcales</taxon>
        <taxon>Geminocystaceae</taxon>
        <taxon>Cyanobacterium</taxon>
    </lineage>
</organism>
<keyword evidence="2" id="KW-0175">Coiled coil</keyword>
<evidence type="ECO:0000259" key="5">
    <source>
        <dbReference type="Pfam" id="PF25876"/>
    </source>
</evidence>
<dbReference type="Pfam" id="PF25917">
    <property type="entry name" value="BSH_RND"/>
    <property type="match status" value="1"/>
</dbReference>
<dbReference type="Pfam" id="PF25876">
    <property type="entry name" value="HH_MFP_RND"/>
    <property type="match status" value="1"/>
</dbReference>
<dbReference type="AlphaFoldDB" id="A0A844GZW8"/>
<dbReference type="Gene3D" id="2.40.30.170">
    <property type="match status" value="1"/>
</dbReference>
<comment type="similarity">
    <text evidence="1">Belongs to the membrane fusion protein (MFP) (TC 8.A.1) family.</text>
</comment>
<accession>A0A844GZW8</accession>
<feature type="domain" description="Multidrug resistance protein MdtA-like barrel-sandwich hybrid" evidence="6">
    <location>
        <begin position="103"/>
        <end position="345"/>
    </location>
</feature>
<feature type="coiled-coil region" evidence="2">
    <location>
        <begin position="143"/>
        <end position="318"/>
    </location>
</feature>
<feature type="domain" description="Multidrug resistance protein MdtA-like alpha-helical hairpin" evidence="5">
    <location>
        <begin position="195"/>
        <end position="255"/>
    </location>
</feature>